<accession>A0A2G5F8Z2</accession>
<keyword evidence="2 4" id="KW-0863">Zinc-finger</keyword>
<keyword evidence="1" id="KW-0479">Metal-binding</keyword>
<dbReference type="PANTHER" id="PTHR45798">
    <property type="entry name" value="RING-H2 FINGER PROTEIN ATL61-RELATED-RELATED"/>
    <property type="match status" value="1"/>
</dbReference>
<evidence type="ECO:0000313" key="6">
    <source>
        <dbReference type="EMBL" id="PIA64471.1"/>
    </source>
</evidence>
<dbReference type="InParanoid" id="A0A2G5F8Z2"/>
<evidence type="ECO:0000256" key="3">
    <source>
        <dbReference type="ARBA" id="ARBA00022833"/>
    </source>
</evidence>
<sequence length="118" mass="13569">MSTAPIVHNIPARVYRQEFFGPLPGPWMTVDAFTELRKMTEVEKDTLLGPKVFVVESDDDVCPICLDDIKEGDEARTIPSCKHIFHNNCISKWVEKKKTCPLCRLDMNLNSYGERRKL</sequence>
<dbReference type="PANTHER" id="PTHR45798:SF97">
    <property type="entry name" value="ALCOHOL-SENSITIVE RING FINGER PROTEIN 1"/>
    <property type="match status" value="1"/>
</dbReference>
<name>A0A2G5F8Z2_AQUCA</name>
<protein>
    <recommendedName>
        <fullName evidence="5">RING-type domain-containing protein</fullName>
    </recommendedName>
</protein>
<dbReference type="InterPro" id="IPR013083">
    <property type="entry name" value="Znf_RING/FYVE/PHD"/>
</dbReference>
<dbReference type="Gene3D" id="3.30.40.10">
    <property type="entry name" value="Zinc/RING finger domain, C3HC4 (zinc finger)"/>
    <property type="match status" value="1"/>
</dbReference>
<dbReference type="OrthoDB" id="21204at2759"/>
<dbReference type="AlphaFoldDB" id="A0A2G5F8Z2"/>
<evidence type="ECO:0000256" key="2">
    <source>
        <dbReference type="ARBA" id="ARBA00022771"/>
    </source>
</evidence>
<dbReference type="InterPro" id="IPR052788">
    <property type="entry name" value="RING-type_E3_ligase_ATL"/>
</dbReference>
<evidence type="ECO:0000313" key="7">
    <source>
        <dbReference type="Proteomes" id="UP000230069"/>
    </source>
</evidence>
<dbReference type="EMBL" id="KZ305018">
    <property type="protein sequence ID" value="PIA64471.1"/>
    <property type="molecule type" value="Genomic_DNA"/>
</dbReference>
<dbReference type="SMART" id="SM00184">
    <property type="entry name" value="RING"/>
    <property type="match status" value="1"/>
</dbReference>
<organism evidence="6 7">
    <name type="scientific">Aquilegia coerulea</name>
    <name type="common">Rocky mountain columbine</name>
    <dbReference type="NCBI Taxonomy" id="218851"/>
    <lineage>
        <taxon>Eukaryota</taxon>
        <taxon>Viridiplantae</taxon>
        <taxon>Streptophyta</taxon>
        <taxon>Embryophyta</taxon>
        <taxon>Tracheophyta</taxon>
        <taxon>Spermatophyta</taxon>
        <taxon>Magnoliopsida</taxon>
        <taxon>Ranunculales</taxon>
        <taxon>Ranunculaceae</taxon>
        <taxon>Thalictroideae</taxon>
        <taxon>Aquilegia</taxon>
    </lineage>
</organism>
<dbReference type="GO" id="GO:0008270">
    <property type="term" value="F:zinc ion binding"/>
    <property type="evidence" value="ECO:0007669"/>
    <property type="project" value="UniProtKB-KW"/>
</dbReference>
<dbReference type="STRING" id="218851.A0A2G5F8Z2"/>
<evidence type="ECO:0000256" key="1">
    <source>
        <dbReference type="ARBA" id="ARBA00022723"/>
    </source>
</evidence>
<evidence type="ECO:0000259" key="5">
    <source>
        <dbReference type="PROSITE" id="PS50089"/>
    </source>
</evidence>
<proteinExistence type="predicted"/>
<reference evidence="6 7" key="1">
    <citation type="submission" date="2017-09" db="EMBL/GenBank/DDBJ databases">
        <title>WGS assembly of Aquilegia coerulea Goldsmith.</title>
        <authorList>
            <person name="Hodges S."/>
            <person name="Kramer E."/>
            <person name="Nordborg M."/>
            <person name="Tomkins J."/>
            <person name="Borevitz J."/>
            <person name="Derieg N."/>
            <person name="Yan J."/>
            <person name="Mihaltcheva S."/>
            <person name="Hayes R.D."/>
            <person name="Rokhsar D."/>
        </authorList>
    </citation>
    <scope>NUCLEOTIDE SEQUENCE [LARGE SCALE GENOMIC DNA]</scope>
    <source>
        <strain evidence="7">cv. Goldsmith</strain>
    </source>
</reference>
<dbReference type="SUPFAM" id="SSF57850">
    <property type="entry name" value="RING/U-box"/>
    <property type="match status" value="1"/>
</dbReference>
<dbReference type="PROSITE" id="PS50089">
    <property type="entry name" value="ZF_RING_2"/>
    <property type="match status" value="1"/>
</dbReference>
<evidence type="ECO:0000256" key="4">
    <source>
        <dbReference type="PROSITE-ProRule" id="PRU00175"/>
    </source>
</evidence>
<keyword evidence="7" id="KW-1185">Reference proteome</keyword>
<dbReference type="Proteomes" id="UP000230069">
    <property type="component" value="Unassembled WGS sequence"/>
</dbReference>
<dbReference type="InterPro" id="IPR001841">
    <property type="entry name" value="Znf_RING"/>
</dbReference>
<keyword evidence="3" id="KW-0862">Zinc</keyword>
<dbReference type="Pfam" id="PF13639">
    <property type="entry name" value="zf-RING_2"/>
    <property type="match status" value="1"/>
</dbReference>
<feature type="domain" description="RING-type" evidence="5">
    <location>
        <begin position="62"/>
        <end position="104"/>
    </location>
</feature>
<dbReference type="CDD" id="cd16454">
    <property type="entry name" value="RING-H2_PA-TM-RING"/>
    <property type="match status" value="1"/>
</dbReference>
<gene>
    <name evidence="6" type="ORF">AQUCO_00100150v1</name>
</gene>